<dbReference type="PANTHER" id="PTHR24421:SF10">
    <property type="entry name" value="NITRATE_NITRITE SENSOR PROTEIN NARQ"/>
    <property type="match status" value="1"/>
</dbReference>
<keyword evidence="12" id="KW-0902">Two-component regulatory system</keyword>
<evidence type="ECO:0000256" key="11">
    <source>
        <dbReference type="ARBA" id="ARBA00022989"/>
    </source>
</evidence>
<keyword evidence="10" id="KW-0067">ATP-binding</keyword>
<protein>
    <recommendedName>
        <fullName evidence="3">histidine kinase</fullName>
        <ecNumber evidence="3">2.7.13.3</ecNumber>
    </recommendedName>
</protein>
<dbReference type="InterPro" id="IPR036890">
    <property type="entry name" value="HATPase_C_sf"/>
</dbReference>
<dbReference type="InterPro" id="IPR017204">
    <property type="entry name" value="Sig_transdc_His_kin_STH3221"/>
</dbReference>
<feature type="coiled-coil region" evidence="14">
    <location>
        <begin position="236"/>
        <end position="270"/>
    </location>
</feature>
<comment type="subcellular location">
    <subcellularLocation>
        <location evidence="2">Cell membrane</location>
        <topology evidence="2">Multi-pass membrane protein</topology>
    </subcellularLocation>
</comment>
<dbReference type="InterPro" id="IPR003594">
    <property type="entry name" value="HATPase_dom"/>
</dbReference>
<keyword evidence="6" id="KW-0808">Transferase</keyword>
<dbReference type="Gene3D" id="6.10.340.10">
    <property type="match status" value="1"/>
</dbReference>
<dbReference type="GO" id="GO:0000155">
    <property type="term" value="F:phosphorelay sensor kinase activity"/>
    <property type="evidence" value="ECO:0007669"/>
    <property type="project" value="InterPro"/>
</dbReference>
<keyword evidence="5" id="KW-0597">Phosphoprotein</keyword>
<dbReference type="GO" id="GO:0005524">
    <property type="term" value="F:ATP binding"/>
    <property type="evidence" value="ECO:0007669"/>
    <property type="project" value="UniProtKB-KW"/>
</dbReference>
<dbReference type="PANTHER" id="PTHR24421">
    <property type="entry name" value="NITRATE/NITRITE SENSOR PROTEIN NARX-RELATED"/>
    <property type="match status" value="1"/>
</dbReference>
<dbReference type="Pfam" id="PF00672">
    <property type="entry name" value="HAMP"/>
    <property type="match status" value="1"/>
</dbReference>
<dbReference type="InterPro" id="IPR003660">
    <property type="entry name" value="HAMP_dom"/>
</dbReference>
<evidence type="ECO:0000256" key="7">
    <source>
        <dbReference type="ARBA" id="ARBA00022692"/>
    </source>
</evidence>
<dbReference type="PROSITE" id="PS50885">
    <property type="entry name" value="HAMP"/>
    <property type="match status" value="1"/>
</dbReference>
<gene>
    <name evidence="18" type="ordered locus">Cagg_3669</name>
</gene>
<evidence type="ECO:0000256" key="14">
    <source>
        <dbReference type="SAM" id="Coils"/>
    </source>
</evidence>
<dbReference type="PIRSF" id="PIRSF037433">
    <property type="entry name" value="STHK_STH3221_prd"/>
    <property type="match status" value="1"/>
</dbReference>
<feature type="domain" description="HAMP" evidence="17">
    <location>
        <begin position="203"/>
        <end position="255"/>
    </location>
</feature>
<keyword evidence="8" id="KW-0547">Nucleotide-binding</keyword>
<evidence type="ECO:0000256" key="12">
    <source>
        <dbReference type="ARBA" id="ARBA00023012"/>
    </source>
</evidence>
<dbReference type="PROSITE" id="PS50109">
    <property type="entry name" value="HIS_KIN"/>
    <property type="match status" value="1"/>
</dbReference>
<feature type="transmembrane region" description="Helical" evidence="15">
    <location>
        <begin position="183"/>
        <end position="205"/>
    </location>
</feature>
<dbReference type="KEGG" id="cag:Cagg_3669"/>
<dbReference type="EC" id="2.7.13.3" evidence="3"/>
<feature type="domain" description="Histidine kinase" evidence="16">
    <location>
        <begin position="281"/>
        <end position="476"/>
    </location>
</feature>
<dbReference type="Pfam" id="PF02518">
    <property type="entry name" value="HATPase_c"/>
    <property type="match status" value="1"/>
</dbReference>
<evidence type="ECO:0000256" key="13">
    <source>
        <dbReference type="ARBA" id="ARBA00023136"/>
    </source>
</evidence>
<dbReference type="eggNOG" id="COG4585">
    <property type="taxonomic scope" value="Bacteria"/>
</dbReference>
<dbReference type="InterPro" id="IPR011712">
    <property type="entry name" value="Sig_transdc_His_kin_sub3_dim/P"/>
</dbReference>
<dbReference type="SMART" id="SM00304">
    <property type="entry name" value="HAMP"/>
    <property type="match status" value="1"/>
</dbReference>
<dbReference type="Pfam" id="PF07730">
    <property type="entry name" value="HisKA_3"/>
    <property type="match status" value="1"/>
</dbReference>
<dbReference type="GO" id="GO:0046983">
    <property type="term" value="F:protein dimerization activity"/>
    <property type="evidence" value="ECO:0007669"/>
    <property type="project" value="InterPro"/>
</dbReference>
<dbReference type="CDD" id="cd18773">
    <property type="entry name" value="PDC1_HK_sensor"/>
    <property type="match status" value="1"/>
</dbReference>
<evidence type="ECO:0000313" key="18">
    <source>
        <dbReference type="EMBL" id="ACL26505.1"/>
    </source>
</evidence>
<evidence type="ECO:0000256" key="5">
    <source>
        <dbReference type="ARBA" id="ARBA00022553"/>
    </source>
</evidence>
<evidence type="ECO:0000256" key="3">
    <source>
        <dbReference type="ARBA" id="ARBA00012438"/>
    </source>
</evidence>
<dbReference type="InterPro" id="IPR005467">
    <property type="entry name" value="His_kinase_dom"/>
</dbReference>
<dbReference type="SUPFAM" id="SSF55874">
    <property type="entry name" value="ATPase domain of HSP90 chaperone/DNA topoisomerase II/histidine kinase"/>
    <property type="match status" value="1"/>
</dbReference>
<dbReference type="RefSeq" id="WP_015942350.1">
    <property type="nucleotide sequence ID" value="NC_011831.1"/>
</dbReference>
<keyword evidence="7 15" id="KW-0812">Transmembrane</keyword>
<sequence>MNEQHWLKRWAAVIWQVIGAVNIRAKILGIVLGLVVLMGVAATIEVRLLLEQTLTNQAYEHSVAVARDMAARATDFTLMRDYYGLFRLLRDTQANNPGLRYAFVVDSEGTIVAHTFGTGFPVGLRDANTVTANEHHRSVLLTTDEGDIWDIAVPIFDGRAGIARVGLSLATREQTVAAVTGQLLITTIMAAAVGITAAALLTWILTRPILQLVELTKAVASGDFSRRAQRWANDEIGKLTDAFNAMSEALAQAERERAEREQMRAQYVTQIITAQEEERKRIARELHDSTSQALTSLLIGLRSLADRHHSPELHRQVDELRGIVGQVLHDLHALARQLRPSVLDDLGLAAAIQRYVADCRARSGLTIDLAMPDLTDERLDPALETALYRIVQEALTNVIRHAHATTASVVIERQNGHLRAIIEDNGCGFDPASLSGDGHLGLNGIRERAALLNGQLIIESAPGSGTTLYVEFPLPAANEEHHERHSVGR</sequence>
<dbReference type="InterPro" id="IPR033463">
    <property type="entry name" value="sCache_3"/>
</dbReference>
<keyword evidence="19" id="KW-1185">Reference proteome</keyword>
<dbReference type="Gene3D" id="3.30.565.10">
    <property type="entry name" value="Histidine kinase-like ATPase, C-terminal domain"/>
    <property type="match status" value="1"/>
</dbReference>
<dbReference type="Gene3D" id="1.20.5.1930">
    <property type="match status" value="1"/>
</dbReference>
<dbReference type="InterPro" id="IPR050482">
    <property type="entry name" value="Sensor_HK_TwoCompSys"/>
</dbReference>
<dbReference type="Proteomes" id="UP000002508">
    <property type="component" value="Chromosome"/>
</dbReference>
<keyword evidence="14" id="KW-0175">Coiled coil</keyword>
<reference evidence="18" key="1">
    <citation type="submission" date="2008-12" db="EMBL/GenBank/DDBJ databases">
        <title>Complete sequence of Chloroflexus aggregans DSM 9485.</title>
        <authorList>
            <consortium name="US DOE Joint Genome Institute"/>
            <person name="Lucas S."/>
            <person name="Copeland A."/>
            <person name="Lapidus A."/>
            <person name="Glavina del Rio T."/>
            <person name="Dalin E."/>
            <person name="Tice H."/>
            <person name="Pitluck S."/>
            <person name="Foster B."/>
            <person name="Larimer F."/>
            <person name="Land M."/>
            <person name="Hauser L."/>
            <person name="Kyrpides N."/>
            <person name="Mikhailova N."/>
            <person name="Bryant D."/>
            <person name="Richardson P."/>
        </authorList>
    </citation>
    <scope>NUCLEOTIDE SEQUENCE</scope>
    <source>
        <strain evidence="18">DSM 9485</strain>
    </source>
</reference>
<evidence type="ECO:0000256" key="9">
    <source>
        <dbReference type="ARBA" id="ARBA00022777"/>
    </source>
</evidence>
<keyword evidence="4" id="KW-1003">Cell membrane</keyword>
<evidence type="ECO:0000256" key="4">
    <source>
        <dbReference type="ARBA" id="ARBA00022475"/>
    </source>
</evidence>
<dbReference type="SMART" id="SM00387">
    <property type="entry name" value="HATPase_c"/>
    <property type="match status" value="1"/>
</dbReference>
<dbReference type="GO" id="GO:0005886">
    <property type="term" value="C:plasma membrane"/>
    <property type="evidence" value="ECO:0007669"/>
    <property type="project" value="UniProtKB-SubCell"/>
</dbReference>
<keyword evidence="11 15" id="KW-1133">Transmembrane helix</keyword>
<dbReference type="EMBL" id="CP001337">
    <property type="protein sequence ID" value="ACL26505.1"/>
    <property type="molecule type" value="Genomic_DNA"/>
</dbReference>
<feature type="transmembrane region" description="Helical" evidence="15">
    <location>
        <begin position="27"/>
        <end position="50"/>
    </location>
</feature>
<name>B8GAD0_CHLAD</name>
<evidence type="ECO:0000256" key="15">
    <source>
        <dbReference type="SAM" id="Phobius"/>
    </source>
</evidence>
<dbReference type="HOGENOM" id="CLU_031034_0_0_0"/>
<dbReference type="STRING" id="326427.Cagg_3669"/>
<keyword evidence="9 18" id="KW-0418">Kinase</keyword>
<accession>B8GAD0</accession>
<comment type="catalytic activity">
    <reaction evidence="1">
        <text>ATP + protein L-histidine = ADP + protein N-phospho-L-histidine.</text>
        <dbReference type="EC" id="2.7.13.3"/>
    </reaction>
</comment>
<dbReference type="eggNOG" id="COG5000">
    <property type="taxonomic scope" value="Bacteria"/>
</dbReference>
<evidence type="ECO:0000313" key="19">
    <source>
        <dbReference type="Proteomes" id="UP000002508"/>
    </source>
</evidence>
<dbReference type="AlphaFoldDB" id="B8GAD0"/>
<evidence type="ECO:0000259" key="17">
    <source>
        <dbReference type="PROSITE" id="PS50885"/>
    </source>
</evidence>
<evidence type="ECO:0000256" key="1">
    <source>
        <dbReference type="ARBA" id="ARBA00000085"/>
    </source>
</evidence>
<dbReference type="OrthoDB" id="9811717at2"/>
<keyword evidence="13 15" id="KW-0472">Membrane</keyword>
<dbReference type="CDD" id="cd06225">
    <property type="entry name" value="HAMP"/>
    <property type="match status" value="1"/>
</dbReference>
<evidence type="ECO:0000256" key="10">
    <source>
        <dbReference type="ARBA" id="ARBA00022840"/>
    </source>
</evidence>
<evidence type="ECO:0000256" key="6">
    <source>
        <dbReference type="ARBA" id="ARBA00022679"/>
    </source>
</evidence>
<dbReference type="CDD" id="cd16917">
    <property type="entry name" value="HATPase_UhpB-NarQ-NarX-like"/>
    <property type="match status" value="1"/>
</dbReference>
<dbReference type="SUPFAM" id="SSF158472">
    <property type="entry name" value="HAMP domain-like"/>
    <property type="match status" value="1"/>
</dbReference>
<organism evidence="18 19">
    <name type="scientific">Chloroflexus aggregans (strain MD-66 / DSM 9485)</name>
    <dbReference type="NCBI Taxonomy" id="326427"/>
    <lineage>
        <taxon>Bacteria</taxon>
        <taxon>Bacillati</taxon>
        <taxon>Chloroflexota</taxon>
        <taxon>Chloroflexia</taxon>
        <taxon>Chloroflexales</taxon>
        <taxon>Chloroflexineae</taxon>
        <taxon>Chloroflexaceae</taxon>
        <taxon>Chloroflexus</taxon>
    </lineage>
</organism>
<evidence type="ECO:0000256" key="8">
    <source>
        <dbReference type="ARBA" id="ARBA00022741"/>
    </source>
</evidence>
<evidence type="ECO:0000256" key="2">
    <source>
        <dbReference type="ARBA" id="ARBA00004651"/>
    </source>
</evidence>
<proteinExistence type="predicted"/>
<evidence type="ECO:0000259" key="16">
    <source>
        <dbReference type="PROSITE" id="PS50109"/>
    </source>
</evidence>
<dbReference type="Pfam" id="PF17203">
    <property type="entry name" value="sCache_3_2"/>
    <property type="match status" value="1"/>
</dbReference>